<dbReference type="Pfam" id="PF11705">
    <property type="entry name" value="RNA_pol_3_Rpc31"/>
    <property type="match status" value="1"/>
</dbReference>
<dbReference type="Proteomes" id="UP001497623">
    <property type="component" value="Unassembled WGS sequence"/>
</dbReference>
<feature type="compositionally biased region" description="Gly residues" evidence="5">
    <location>
        <begin position="1"/>
        <end position="11"/>
    </location>
</feature>
<dbReference type="GO" id="GO:0006383">
    <property type="term" value="P:transcription by RNA polymerase III"/>
    <property type="evidence" value="ECO:0007669"/>
    <property type="project" value="UniProtKB-UniRule"/>
</dbReference>
<evidence type="ECO:0000313" key="7">
    <source>
        <dbReference type="Proteomes" id="UP001497623"/>
    </source>
</evidence>
<comment type="subcellular location">
    <subcellularLocation>
        <location evidence="1 4">Nucleus</location>
    </subcellularLocation>
</comment>
<name>A0AAV2Q5W1_MEGNR</name>
<dbReference type="InterPro" id="IPR024661">
    <property type="entry name" value="RNA_pol_III_Rpc31"/>
</dbReference>
<comment type="similarity">
    <text evidence="2 4">Belongs to the eukaryotic RPC7 RNA polymerase subunit family.</text>
</comment>
<evidence type="ECO:0000256" key="2">
    <source>
        <dbReference type="ARBA" id="ARBA00008352"/>
    </source>
</evidence>
<sequence length="224" mass="25734">MGGRGRGGGGRGRGKNLEQLGVQKGEALPERVVGPPETFPPLEFRPVKPPQEKNIAESYLLVIKKEFREHMQNSQYHIQPDVTRPDIERYSDRYNMLPNRRGQLNLHWTQFPKELRPGAIKTNKKRKITSKKAFPVNVKRGRMSQKEVDVTQTLNELEKKESTTDDPDEVEEDEEEEGKVDEENIEGDEEDEELDDGTDYVNNYFDNGEELDEEDDALEEGGTF</sequence>
<feature type="compositionally biased region" description="Acidic residues" evidence="5">
    <location>
        <begin position="207"/>
        <end position="224"/>
    </location>
</feature>
<keyword evidence="3 4" id="KW-0539">Nucleus</keyword>
<organism evidence="6 7">
    <name type="scientific">Meganyctiphanes norvegica</name>
    <name type="common">Northern krill</name>
    <name type="synonym">Thysanopoda norvegica</name>
    <dbReference type="NCBI Taxonomy" id="48144"/>
    <lineage>
        <taxon>Eukaryota</taxon>
        <taxon>Metazoa</taxon>
        <taxon>Ecdysozoa</taxon>
        <taxon>Arthropoda</taxon>
        <taxon>Crustacea</taxon>
        <taxon>Multicrustacea</taxon>
        <taxon>Malacostraca</taxon>
        <taxon>Eumalacostraca</taxon>
        <taxon>Eucarida</taxon>
        <taxon>Euphausiacea</taxon>
        <taxon>Euphausiidae</taxon>
        <taxon>Meganyctiphanes</taxon>
    </lineage>
</organism>
<evidence type="ECO:0000256" key="3">
    <source>
        <dbReference type="ARBA" id="ARBA00023242"/>
    </source>
</evidence>
<dbReference type="PANTHER" id="PTHR15367">
    <property type="entry name" value="DNA-DIRECTED RNA POLYMERASE III"/>
    <property type="match status" value="1"/>
</dbReference>
<feature type="region of interest" description="Disordered" evidence="5">
    <location>
        <begin position="1"/>
        <end position="50"/>
    </location>
</feature>
<evidence type="ECO:0000313" key="6">
    <source>
        <dbReference type="EMBL" id="CAL4072866.1"/>
    </source>
</evidence>
<gene>
    <name evidence="6" type="ORF">MNOR_LOCUS8949</name>
</gene>
<protein>
    <recommendedName>
        <fullName evidence="4">DNA-directed RNA polymerase III subunit</fullName>
    </recommendedName>
</protein>
<feature type="region of interest" description="Disordered" evidence="5">
    <location>
        <begin position="154"/>
        <end position="224"/>
    </location>
</feature>
<keyword evidence="7" id="KW-1185">Reference proteome</keyword>
<dbReference type="AlphaFoldDB" id="A0AAV2Q5W1"/>
<dbReference type="PANTHER" id="PTHR15367:SF2">
    <property type="entry name" value="DNA-DIRECTED RNA POLYMERASE III SUBUNIT"/>
    <property type="match status" value="1"/>
</dbReference>
<reference evidence="6 7" key="1">
    <citation type="submission" date="2024-05" db="EMBL/GenBank/DDBJ databases">
        <authorList>
            <person name="Wallberg A."/>
        </authorList>
    </citation>
    <scope>NUCLEOTIDE SEQUENCE [LARGE SCALE GENOMIC DNA]</scope>
</reference>
<comment type="caution">
    <text evidence="6">The sequence shown here is derived from an EMBL/GenBank/DDBJ whole genome shotgun (WGS) entry which is preliminary data.</text>
</comment>
<proteinExistence type="inferred from homology"/>
<evidence type="ECO:0000256" key="4">
    <source>
        <dbReference type="PIRNR" id="PIRNR000777"/>
    </source>
</evidence>
<evidence type="ECO:0000256" key="1">
    <source>
        <dbReference type="ARBA" id="ARBA00004123"/>
    </source>
</evidence>
<feature type="compositionally biased region" description="Acidic residues" evidence="5">
    <location>
        <begin position="164"/>
        <end position="198"/>
    </location>
</feature>
<dbReference type="EMBL" id="CAXKWB010004235">
    <property type="protein sequence ID" value="CAL4072866.1"/>
    <property type="molecule type" value="Genomic_DNA"/>
</dbReference>
<dbReference type="PIRSF" id="PIRSF000777">
    <property type="entry name" value="RNA_polIII_C31"/>
    <property type="match status" value="1"/>
</dbReference>
<accession>A0AAV2Q5W1</accession>
<comment type="function">
    <text evidence="4">DNA-dependent RNA polymerase catalyzes the transcription of DNA into RNA using the four ribonucleoside triphosphates as substrates. Specific peripheric component of RNA polymerase III which synthesizes small RNAs, such as 5S rRNA and tRNAs.</text>
</comment>
<comment type="subunit">
    <text evidence="4">Component of the RNA polymerase III (Pol III) complex.</text>
</comment>
<dbReference type="GO" id="GO:0005666">
    <property type="term" value="C:RNA polymerase III complex"/>
    <property type="evidence" value="ECO:0007669"/>
    <property type="project" value="UniProtKB-UniRule"/>
</dbReference>
<evidence type="ECO:0000256" key="5">
    <source>
        <dbReference type="SAM" id="MobiDB-lite"/>
    </source>
</evidence>